<feature type="transmembrane region" description="Helical" evidence="1">
    <location>
        <begin position="6"/>
        <end position="27"/>
    </location>
</feature>
<dbReference type="Proteomes" id="UP001499951">
    <property type="component" value="Unassembled WGS sequence"/>
</dbReference>
<keyword evidence="1" id="KW-0472">Membrane</keyword>
<reference evidence="2 3" key="1">
    <citation type="journal article" date="2019" name="Int. J. Syst. Evol. Microbiol.">
        <title>The Global Catalogue of Microorganisms (GCM) 10K type strain sequencing project: providing services to taxonomists for standard genome sequencing and annotation.</title>
        <authorList>
            <consortium name="The Broad Institute Genomics Platform"/>
            <consortium name="The Broad Institute Genome Sequencing Center for Infectious Disease"/>
            <person name="Wu L."/>
            <person name="Ma J."/>
        </authorList>
    </citation>
    <scope>NUCLEOTIDE SEQUENCE [LARGE SCALE GENOMIC DNA]</scope>
    <source>
        <strain evidence="2 3">JCM 15089</strain>
    </source>
</reference>
<accession>A0ABN1END3</accession>
<name>A0ABN1END3_9PROT</name>
<proteinExistence type="predicted"/>
<dbReference type="EMBL" id="BAAADD010000004">
    <property type="protein sequence ID" value="GAA0570083.1"/>
    <property type="molecule type" value="Genomic_DNA"/>
</dbReference>
<keyword evidence="1" id="KW-0812">Transmembrane</keyword>
<organism evidence="2 3">
    <name type="scientific">Rhizomicrobium electricum</name>
    <dbReference type="NCBI Taxonomy" id="480070"/>
    <lineage>
        <taxon>Bacteria</taxon>
        <taxon>Pseudomonadati</taxon>
        <taxon>Pseudomonadota</taxon>
        <taxon>Alphaproteobacteria</taxon>
        <taxon>Micropepsales</taxon>
        <taxon>Micropepsaceae</taxon>
        <taxon>Rhizomicrobium</taxon>
    </lineage>
</organism>
<dbReference type="RefSeq" id="WP_166929453.1">
    <property type="nucleotide sequence ID" value="NZ_BAAADD010000004.1"/>
</dbReference>
<evidence type="ECO:0000256" key="1">
    <source>
        <dbReference type="SAM" id="Phobius"/>
    </source>
</evidence>
<comment type="caution">
    <text evidence="2">The sequence shown here is derived from an EMBL/GenBank/DDBJ whole genome shotgun (WGS) entry which is preliminary data.</text>
</comment>
<protein>
    <submittedName>
        <fullName evidence="2">Uncharacterized protein</fullName>
    </submittedName>
</protein>
<keyword evidence="3" id="KW-1185">Reference proteome</keyword>
<sequence>MGFLEWFLIGWVAISVMATPIVARLVANRVGEPEPDESLAPEWSQIAHD</sequence>
<evidence type="ECO:0000313" key="2">
    <source>
        <dbReference type="EMBL" id="GAA0570083.1"/>
    </source>
</evidence>
<keyword evidence="1" id="KW-1133">Transmembrane helix</keyword>
<evidence type="ECO:0000313" key="3">
    <source>
        <dbReference type="Proteomes" id="UP001499951"/>
    </source>
</evidence>
<gene>
    <name evidence="2" type="ORF">GCM10008942_18580</name>
</gene>